<dbReference type="InterPro" id="IPR012340">
    <property type="entry name" value="NA-bd_OB-fold"/>
</dbReference>
<dbReference type="InterPro" id="IPR040260">
    <property type="entry name" value="RFA2-like"/>
</dbReference>
<keyword evidence="5" id="KW-0238">DNA-binding</keyword>
<evidence type="ECO:0000313" key="11">
    <source>
        <dbReference type="Proteomes" id="UP000620104"/>
    </source>
</evidence>
<dbReference type="Pfam" id="PF01336">
    <property type="entry name" value="tRNA_anti-codon"/>
    <property type="match status" value="1"/>
</dbReference>
<accession>A0A8H3TP41</accession>
<dbReference type="GO" id="GO:0000724">
    <property type="term" value="P:double-strand break repair via homologous recombination"/>
    <property type="evidence" value="ECO:0007669"/>
    <property type="project" value="TreeGrafter"/>
</dbReference>
<evidence type="ECO:0000313" key="10">
    <source>
        <dbReference type="EMBL" id="GHJ83940.1"/>
    </source>
</evidence>
<dbReference type="GO" id="GO:0005662">
    <property type="term" value="C:DNA replication factor A complex"/>
    <property type="evidence" value="ECO:0007669"/>
    <property type="project" value="TreeGrafter"/>
</dbReference>
<evidence type="ECO:0000256" key="6">
    <source>
        <dbReference type="ARBA" id="ARBA00023204"/>
    </source>
</evidence>
<dbReference type="GO" id="GO:0035861">
    <property type="term" value="C:site of double-strand break"/>
    <property type="evidence" value="ECO:0007669"/>
    <property type="project" value="TreeGrafter"/>
</dbReference>
<dbReference type="FunFam" id="2.40.50.140:FF:000184">
    <property type="entry name" value="replication protein A 32 kDa subunit A-like"/>
    <property type="match status" value="1"/>
</dbReference>
<evidence type="ECO:0008006" key="12">
    <source>
        <dbReference type="Google" id="ProtNLM"/>
    </source>
</evidence>
<dbReference type="Gene3D" id="1.10.10.10">
    <property type="entry name" value="Winged helix-like DNA-binding domain superfamily/Winged helix DNA-binding domain"/>
    <property type="match status" value="1"/>
</dbReference>
<dbReference type="GO" id="GO:0000781">
    <property type="term" value="C:chromosome, telomeric region"/>
    <property type="evidence" value="ECO:0007669"/>
    <property type="project" value="TreeGrafter"/>
</dbReference>
<dbReference type="CDD" id="cd04478">
    <property type="entry name" value="RPA2_DBD_D"/>
    <property type="match status" value="1"/>
</dbReference>
<sequence length="268" mass="28023">MDSNPYYAAGGFVNAAAGSPYGAGASQSPGGKGKGGGQQTLRPLTIKQVLEASQPHPDADFSVDGVELGSVKVVGVVRNISTTATNVSYQVEDGTGTVDCRLWLDTSTDDSGKTDGIEQDIYVAVVGTMKSFNQKRHVSATTVRPITDMNEVHYHFLECVYVSLSARHPAMTAGGGMAAPNGGASGSYAPGAGQQQAGNDRWAEFPPVARSIMEVVSTEGAASDEGLHVAEIARRVGSSGDEMMQAIEDLISDGMLYTTIDEFHVKTT</sequence>
<dbReference type="SUPFAM" id="SSF46785">
    <property type="entry name" value="Winged helix' DNA-binding domain"/>
    <property type="match status" value="1"/>
</dbReference>
<comment type="similarity">
    <text evidence="2">Belongs to the replication factor A protein 2 family.</text>
</comment>
<dbReference type="InterPro" id="IPR036388">
    <property type="entry name" value="WH-like_DNA-bd_sf"/>
</dbReference>
<keyword evidence="6" id="KW-0234">DNA repair</keyword>
<dbReference type="AlphaFoldDB" id="A0A8H3TP41"/>
<evidence type="ECO:0000256" key="5">
    <source>
        <dbReference type="ARBA" id="ARBA00023125"/>
    </source>
</evidence>
<dbReference type="Proteomes" id="UP000620104">
    <property type="component" value="Unassembled WGS sequence"/>
</dbReference>
<proteinExistence type="inferred from homology"/>
<evidence type="ECO:0000256" key="2">
    <source>
        <dbReference type="ARBA" id="ARBA00007815"/>
    </source>
</evidence>
<evidence type="ECO:0000259" key="9">
    <source>
        <dbReference type="Pfam" id="PF08784"/>
    </source>
</evidence>
<dbReference type="Pfam" id="PF08784">
    <property type="entry name" value="RPA_C"/>
    <property type="match status" value="1"/>
</dbReference>
<organism evidence="10 11">
    <name type="scientific">Naganishia liquefaciens</name>
    <dbReference type="NCBI Taxonomy" id="104408"/>
    <lineage>
        <taxon>Eukaryota</taxon>
        <taxon>Fungi</taxon>
        <taxon>Dikarya</taxon>
        <taxon>Basidiomycota</taxon>
        <taxon>Agaricomycotina</taxon>
        <taxon>Tremellomycetes</taxon>
        <taxon>Filobasidiales</taxon>
        <taxon>Filobasidiaceae</taxon>
        <taxon>Naganishia</taxon>
    </lineage>
</organism>
<dbReference type="GO" id="GO:0006289">
    <property type="term" value="P:nucleotide-excision repair"/>
    <property type="evidence" value="ECO:0007669"/>
    <property type="project" value="TreeGrafter"/>
</dbReference>
<dbReference type="PANTHER" id="PTHR13989">
    <property type="entry name" value="REPLICATION PROTEIN A-RELATED"/>
    <property type="match status" value="1"/>
</dbReference>
<dbReference type="OrthoDB" id="25571at2759"/>
<comment type="subcellular location">
    <subcellularLocation>
        <location evidence="1">Nucleus</location>
    </subcellularLocation>
</comment>
<keyword evidence="3" id="KW-0235">DNA replication</keyword>
<dbReference type="InterPro" id="IPR004365">
    <property type="entry name" value="NA-bd_OB_tRNA"/>
</dbReference>
<dbReference type="GO" id="GO:0006260">
    <property type="term" value="P:DNA replication"/>
    <property type="evidence" value="ECO:0007669"/>
    <property type="project" value="UniProtKB-KW"/>
</dbReference>
<name>A0A8H3TP41_9TREE</name>
<dbReference type="SUPFAM" id="SSF50249">
    <property type="entry name" value="Nucleic acid-binding proteins"/>
    <property type="match status" value="1"/>
</dbReference>
<feature type="domain" description="OB" evidence="8">
    <location>
        <begin position="71"/>
        <end position="146"/>
    </location>
</feature>
<comment type="caution">
    <text evidence="10">The sequence shown here is derived from an EMBL/GenBank/DDBJ whole genome shotgun (WGS) entry which is preliminary data.</text>
</comment>
<dbReference type="EMBL" id="BLZA01000005">
    <property type="protein sequence ID" value="GHJ83940.1"/>
    <property type="molecule type" value="Genomic_DNA"/>
</dbReference>
<reference evidence="10" key="1">
    <citation type="submission" date="2020-07" db="EMBL/GenBank/DDBJ databases">
        <title>Draft Genome Sequence of a Deep-Sea Yeast, Naganishia (Cryptococcus) liquefaciens strain N6.</title>
        <authorList>
            <person name="Han Y.W."/>
            <person name="Kajitani R."/>
            <person name="Morimoto H."/>
            <person name="Parhat M."/>
            <person name="Tsubouchi H."/>
            <person name="Bakenova O."/>
            <person name="Ogata M."/>
            <person name="Argunhan B."/>
            <person name="Aoki R."/>
            <person name="Kajiwara S."/>
            <person name="Itoh T."/>
            <person name="Iwasaki H."/>
        </authorList>
    </citation>
    <scope>NUCLEOTIDE SEQUENCE</scope>
    <source>
        <strain evidence="10">N6</strain>
    </source>
</reference>
<dbReference type="PANTHER" id="PTHR13989:SF16">
    <property type="entry name" value="REPLICATION PROTEIN A2"/>
    <property type="match status" value="1"/>
</dbReference>
<keyword evidence="7" id="KW-0539">Nucleus</keyword>
<dbReference type="GO" id="GO:0003697">
    <property type="term" value="F:single-stranded DNA binding"/>
    <property type="evidence" value="ECO:0007669"/>
    <property type="project" value="TreeGrafter"/>
</dbReference>
<protein>
    <recommendedName>
        <fullName evidence="12">Replication protein A C-terminal domain-containing protein</fullName>
    </recommendedName>
</protein>
<dbReference type="InterPro" id="IPR036390">
    <property type="entry name" value="WH_DNA-bd_sf"/>
</dbReference>
<dbReference type="PIRSF" id="PIRSF036949">
    <property type="entry name" value="RPA32"/>
    <property type="match status" value="1"/>
</dbReference>
<evidence type="ECO:0000256" key="7">
    <source>
        <dbReference type="ARBA" id="ARBA00023242"/>
    </source>
</evidence>
<feature type="domain" description="Replication protein A C-terminal" evidence="9">
    <location>
        <begin position="173"/>
        <end position="262"/>
    </location>
</feature>
<keyword evidence="4" id="KW-0227">DNA damage</keyword>
<keyword evidence="11" id="KW-1185">Reference proteome</keyword>
<evidence type="ECO:0000259" key="8">
    <source>
        <dbReference type="Pfam" id="PF01336"/>
    </source>
</evidence>
<evidence type="ECO:0000256" key="1">
    <source>
        <dbReference type="ARBA" id="ARBA00004123"/>
    </source>
</evidence>
<dbReference type="Gene3D" id="2.40.50.140">
    <property type="entry name" value="Nucleic acid-binding proteins"/>
    <property type="match status" value="1"/>
</dbReference>
<gene>
    <name evidence="10" type="ORF">NliqN6_0342</name>
</gene>
<evidence type="ECO:0000256" key="4">
    <source>
        <dbReference type="ARBA" id="ARBA00022763"/>
    </source>
</evidence>
<dbReference type="InterPro" id="IPR014646">
    <property type="entry name" value="Rfa2/RPA32"/>
</dbReference>
<evidence type="ECO:0000256" key="3">
    <source>
        <dbReference type="ARBA" id="ARBA00022705"/>
    </source>
</evidence>
<dbReference type="InterPro" id="IPR014892">
    <property type="entry name" value="RPA_C"/>
</dbReference>